<feature type="compositionally biased region" description="Polar residues" evidence="5">
    <location>
        <begin position="89"/>
        <end position="102"/>
    </location>
</feature>
<dbReference type="GO" id="GO:0008270">
    <property type="term" value="F:zinc ion binding"/>
    <property type="evidence" value="ECO:0007669"/>
    <property type="project" value="UniProtKB-KW"/>
</dbReference>
<evidence type="ECO:0000256" key="4">
    <source>
        <dbReference type="PROSITE-ProRule" id="PRU00146"/>
    </source>
</evidence>
<proteinExistence type="predicted"/>
<dbReference type="InterPro" id="IPR001965">
    <property type="entry name" value="Znf_PHD"/>
</dbReference>
<dbReference type="SUPFAM" id="SSF57903">
    <property type="entry name" value="FYVE/PHD zinc finger"/>
    <property type="match status" value="1"/>
</dbReference>
<dbReference type="InterPro" id="IPR019786">
    <property type="entry name" value="Zinc_finger_PHD-type_CS"/>
</dbReference>
<dbReference type="AlphaFoldDB" id="A0A6G0XSK7"/>
<keyword evidence="2 4" id="KW-0863">Zinc-finger</keyword>
<evidence type="ECO:0000313" key="7">
    <source>
        <dbReference type="EMBL" id="KAF0743493.1"/>
    </source>
</evidence>
<evidence type="ECO:0000313" key="8">
    <source>
        <dbReference type="Proteomes" id="UP000481153"/>
    </source>
</evidence>
<feature type="compositionally biased region" description="Polar residues" evidence="5">
    <location>
        <begin position="121"/>
        <end position="147"/>
    </location>
</feature>
<dbReference type="EMBL" id="VJMJ01000015">
    <property type="protein sequence ID" value="KAF0743493.1"/>
    <property type="molecule type" value="Genomic_DNA"/>
</dbReference>
<dbReference type="InterPro" id="IPR019787">
    <property type="entry name" value="Znf_PHD-finger"/>
</dbReference>
<dbReference type="PROSITE" id="PS01359">
    <property type="entry name" value="ZF_PHD_1"/>
    <property type="match status" value="1"/>
</dbReference>
<dbReference type="VEuPathDB" id="FungiDB:AeMF1_019889"/>
<accession>A0A6G0XSK7</accession>
<dbReference type="Proteomes" id="UP000481153">
    <property type="component" value="Unassembled WGS sequence"/>
</dbReference>
<feature type="compositionally biased region" description="Pro residues" evidence="5">
    <location>
        <begin position="73"/>
        <end position="84"/>
    </location>
</feature>
<evidence type="ECO:0000256" key="5">
    <source>
        <dbReference type="SAM" id="MobiDB-lite"/>
    </source>
</evidence>
<evidence type="ECO:0000259" key="6">
    <source>
        <dbReference type="PROSITE" id="PS50016"/>
    </source>
</evidence>
<name>A0A6G0XSK7_9STRA</name>
<dbReference type="SMART" id="SM00249">
    <property type="entry name" value="PHD"/>
    <property type="match status" value="1"/>
</dbReference>
<gene>
    <name evidence="7" type="ORF">Ae201684_001788</name>
</gene>
<feature type="region of interest" description="Disordered" evidence="5">
    <location>
        <begin position="1"/>
        <end position="174"/>
    </location>
</feature>
<feature type="compositionally biased region" description="Basic residues" evidence="5">
    <location>
        <begin position="1"/>
        <end position="12"/>
    </location>
</feature>
<feature type="domain" description="PHD-type" evidence="6">
    <location>
        <begin position="501"/>
        <end position="551"/>
    </location>
</feature>
<comment type="caution">
    <text evidence="7">The sequence shown here is derived from an EMBL/GenBank/DDBJ whole genome shotgun (WGS) entry which is preliminary data.</text>
</comment>
<dbReference type="InterPro" id="IPR011011">
    <property type="entry name" value="Znf_FYVE_PHD"/>
</dbReference>
<feature type="compositionally biased region" description="Polar residues" evidence="5">
    <location>
        <begin position="46"/>
        <end position="72"/>
    </location>
</feature>
<evidence type="ECO:0000256" key="3">
    <source>
        <dbReference type="ARBA" id="ARBA00022833"/>
    </source>
</evidence>
<dbReference type="Gene3D" id="3.30.40.10">
    <property type="entry name" value="Zinc/RING finger domain, C3HC4 (zinc finger)"/>
    <property type="match status" value="1"/>
</dbReference>
<keyword evidence="8" id="KW-1185">Reference proteome</keyword>
<reference evidence="7 8" key="1">
    <citation type="submission" date="2019-07" db="EMBL/GenBank/DDBJ databases">
        <title>Genomics analysis of Aphanomyces spp. identifies a new class of oomycete effector associated with host adaptation.</title>
        <authorList>
            <person name="Gaulin E."/>
        </authorList>
    </citation>
    <scope>NUCLEOTIDE SEQUENCE [LARGE SCALE GENOMIC DNA]</scope>
    <source>
        <strain evidence="7 8">ATCC 201684</strain>
    </source>
</reference>
<keyword evidence="3" id="KW-0862">Zinc</keyword>
<sequence length="551" mass="61082">METPKSTRRSAKKTTSAVKQVEPTTDPPDNAHDVISSVPANPPDNPQHSIPNAQSDPPANAPTTFPVASNNPPSDPQLPIPAVPIDPLTNAQDPSLDVSNDPPSKASISTVSVPPAPTPSRLRSASRSTPAKSPKPQSKELSQQSKSPMLRASARKAKQNVPPTQPDATQESSADIVNQNVASLVASNTISGSIFAQCWKHLDSTRYAWQSIFTALVECETLCLHDHLKGKEPPPTTPLMSKVSFRCFDLSTLELQYVSERGTTQRIETILHHCEGIVRKLSKLDMTLMQAINTALSSIAEKKLASAVVYFHSVFQNPPEIMVGHISRLSASLARHYLRVIFLYFDDQLSEDKSSTTTVSQPSHYAHQDLGAAIHRALDDRLLFSTMQTTPKERFYYATSVEFLYKALHMVNHTTKDAYLSSLVRKLQNLCSRLVQCKCEDEAHLFPLGSFASFERTLKKELDAIDMKLVKNEYSIPRTPTKLLQLPEQESTPLKEKYRAGTACSECKQAWRDITSTVQCAACQRRYHLTCLYLSPTFRNLSGTYKCPHCL</sequence>
<organism evidence="7 8">
    <name type="scientific">Aphanomyces euteiches</name>
    <dbReference type="NCBI Taxonomy" id="100861"/>
    <lineage>
        <taxon>Eukaryota</taxon>
        <taxon>Sar</taxon>
        <taxon>Stramenopiles</taxon>
        <taxon>Oomycota</taxon>
        <taxon>Saprolegniomycetes</taxon>
        <taxon>Saprolegniales</taxon>
        <taxon>Verrucalvaceae</taxon>
        <taxon>Aphanomyces</taxon>
    </lineage>
</organism>
<keyword evidence="1" id="KW-0479">Metal-binding</keyword>
<protein>
    <recommendedName>
        <fullName evidence="6">PHD-type domain-containing protein</fullName>
    </recommendedName>
</protein>
<evidence type="ECO:0000256" key="2">
    <source>
        <dbReference type="ARBA" id="ARBA00022771"/>
    </source>
</evidence>
<evidence type="ECO:0000256" key="1">
    <source>
        <dbReference type="ARBA" id="ARBA00022723"/>
    </source>
</evidence>
<dbReference type="InterPro" id="IPR013083">
    <property type="entry name" value="Znf_RING/FYVE/PHD"/>
</dbReference>
<dbReference type="PROSITE" id="PS50016">
    <property type="entry name" value="ZF_PHD_2"/>
    <property type="match status" value="1"/>
</dbReference>
<dbReference type="CDD" id="cd15489">
    <property type="entry name" value="PHD_SF"/>
    <property type="match status" value="1"/>
</dbReference>